<evidence type="ECO:0000256" key="1">
    <source>
        <dbReference type="SAM" id="MobiDB-lite"/>
    </source>
</evidence>
<dbReference type="PROSITE" id="PS50197">
    <property type="entry name" value="BEACH"/>
    <property type="match status" value="1"/>
</dbReference>
<name>A0A9W7FSY4_9STRA</name>
<gene>
    <name evidence="4" type="ORF">TrLO_g3923</name>
</gene>
<reference evidence="5" key="1">
    <citation type="journal article" date="2023" name="Commun. Biol.">
        <title>Genome analysis of Parmales, the sister group of diatoms, reveals the evolutionary specialization of diatoms from phago-mixotrophs to photoautotrophs.</title>
        <authorList>
            <person name="Ban H."/>
            <person name="Sato S."/>
            <person name="Yoshikawa S."/>
            <person name="Yamada K."/>
            <person name="Nakamura Y."/>
            <person name="Ichinomiya M."/>
            <person name="Sato N."/>
            <person name="Blanc-Mathieu R."/>
            <person name="Endo H."/>
            <person name="Kuwata A."/>
            <person name="Ogata H."/>
        </authorList>
    </citation>
    <scope>NUCLEOTIDE SEQUENCE [LARGE SCALE GENOMIC DNA]</scope>
    <source>
        <strain evidence="5">NIES 3700</strain>
    </source>
</reference>
<proteinExistence type="predicted"/>
<dbReference type="Gene3D" id="1.10.1540.10">
    <property type="entry name" value="BEACH domain"/>
    <property type="match status" value="1"/>
</dbReference>
<dbReference type="Pfam" id="PF02138">
    <property type="entry name" value="Beach"/>
    <property type="match status" value="1"/>
</dbReference>
<dbReference type="PANTHER" id="PTHR13743">
    <property type="entry name" value="BEIGE/BEACH-RELATED"/>
    <property type="match status" value="1"/>
</dbReference>
<dbReference type="CDD" id="cd06071">
    <property type="entry name" value="Beach"/>
    <property type="match status" value="1"/>
</dbReference>
<dbReference type="SMART" id="SM01026">
    <property type="entry name" value="Beach"/>
    <property type="match status" value="1"/>
</dbReference>
<evidence type="ECO:0000313" key="4">
    <source>
        <dbReference type="EMBL" id="GMI17580.1"/>
    </source>
</evidence>
<evidence type="ECO:0000259" key="2">
    <source>
        <dbReference type="PROSITE" id="PS50197"/>
    </source>
</evidence>
<dbReference type="PANTHER" id="PTHR13743:SF123">
    <property type="entry name" value="PROTEIN FAN"/>
    <property type="match status" value="1"/>
</dbReference>
<evidence type="ECO:0000313" key="5">
    <source>
        <dbReference type="Proteomes" id="UP001165122"/>
    </source>
</evidence>
<feature type="region of interest" description="Disordered" evidence="1">
    <location>
        <begin position="620"/>
        <end position="775"/>
    </location>
</feature>
<dbReference type="InterPro" id="IPR023362">
    <property type="entry name" value="PH-BEACH_dom"/>
</dbReference>
<feature type="compositionally biased region" description="Pro residues" evidence="1">
    <location>
        <begin position="717"/>
        <end position="755"/>
    </location>
</feature>
<sequence length="1086" mass="118463">MSSACPFHPLLLSYQERPLLTYTVSLPSCPNSDSKLTICTKSLVLITQSTSNATSFLPSSGGAVTSNLIKFPYASISSLTTSSNGNSVDTLKLTNITSYLLLHPPNAGLSQPVLPHGIIKLPEPFTLSITFQHTSISESTPLFNSLLQLYNGEVKDDNILTQEKEGPTEDEVKRKIYKSVVERKVSDVTPVGITLPLQTLTNHFLICTDQNLYILTPSHTIYLTIPLSKIKRVALRYHKLQDLGLEIFTSAVSSPSNLAYKPSPHDKNELTPTATSLKPFTDDYWTYKCTSSILLTFPTTSSRNTLLSSLKTLTSCVVDTSKSRVSQLYSAYLSNKISNYTYLWLINSAAGRSSNDLSRYPIYPWIRSSDNPPRDLSKPIGAINKSRLEGFKERREGMKDIEGFEHSQFLYGTFYSNAGYSLFWLVRSKPVEVICLQGGCYDHADRMFFDYDKSWRSCLDNNADLKELVPEFFNTEDESVSRGGRFLQNVRDLPLGRLQSGEKVEDVVLPEGVKSCRAFVKKNRKELEEAEIAPWVDLIFGCGQRGEEAERRDNVFVSSVYYTEDDLKHADETTKQRMIMETEEFGVCPDVLFVMEHGKKGEGAKIDGMWMAAVATDSCGRERSVNGTPGRKSDASSIGGSTPKRESMPDNPTTPKPPAPVTPQPQPQTHLQPQPNPPPNSSTKFGDEVAAAKGKAKAWLSSFGFNTPSKDKDTTPETPPNSPNPPPQTLVPPPTLPSPPPSPSPTPTPTPPKPPALKTNPSTYTTSSPQFLPSTSPHVSLNLTLLHSSSNLHTDSITSVLVTPSFSIFSTSRDGSTKSLTKDLNLVTEVHSSMPVSDATLFSNGSIACSGYDDSLSLYSEELVSVSKFIAHDDATSSVESCSTFDIAYVTGGWDCIVKLWIKEECKVELYDCEEAVVNVEAREVSGGAILVIAGEESGKGRGWIVTREGGQKVVGRINGNAIKMIHKEGGDKRFLTGGSDGVLNLYEYLEERGNSAGSFVKIASTNVHSGVRVIDTDGKHAIVGCSDGGLRVCELHEDKIVVTKTFSSVGQNTGVSSLKAWGGEDGGAGIIVGTDDGHLSAWRLI</sequence>
<dbReference type="SUPFAM" id="SSF81837">
    <property type="entry name" value="BEACH domain"/>
    <property type="match status" value="1"/>
</dbReference>
<feature type="compositionally biased region" description="Polar residues" evidence="1">
    <location>
        <begin position="763"/>
        <end position="775"/>
    </location>
</feature>
<dbReference type="Proteomes" id="UP001165122">
    <property type="component" value="Unassembled WGS sequence"/>
</dbReference>
<feature type="compositionally biased region" description="Pro residues" evidence="1">
    <location>
        <begin position="652"/>
        <end position="666"/>
    </location>
</feature>
<feature type="domain" description="BEACH" evidence="2">
    <location>
        <begin position="317"/>
        <end position="600"/>
    </location>
</feature>
<organism evidence="4 5">
    <name type="scientific">Triparma laevis f. longispina</name>
    <dbReference type="NCBI Taxonomy" id="1714387"/>
    <lineage>
        <taxon>Eukaryota</taxon>
        <taxon>Sar</taxon>
        <taxon>Stramenopiles</taxon>
        <taxon>Ochrophyta</taxon>
        <taxon>Bolidophyceae</taxon>
        <taxon>Parmales</taxon>
        <taxon>Triparmaceae</taxon>
        <taxon>Triparma</taxon>
    </lineage>
</organism>
<dbReference type="PROSITE" id="PS51783">
    <property type="entry name" value="PH_BEACH"/>
    <property type="match status" value="1"/>
</dbReference>
<dbReference type="InterPro" id="IPR050865">
    <property type="entry name" value="BEACH_Domain"/>
</dbReference>
<dbReference type="Gene3D" id="2.130.10.10">
    <property type="entry name" value="YVTN repeat-like/Quinoprotein amine dehydrogenase"/>
    <property type="match status" value="1"/>
</dbReference>
<dbReference type="EMBL" id="BRXW01000297">
    <property type="protein sequence ID" value="GMI17580.1"/>
    <property type="molecule type" value="Genomic_DNA"/>
</dbReference>
<keyword evidence="5" id="KW-1185">Reference proteome</keyword>
<dbReference type="InterPro" id="IPR015943">
    <property type="entry name" value="WD40/YVTN_repeat-like_dom_sf"/>
</dbReference>
<comment type="caution">
    <text evidence="4">The sequence shown here is derived from an EMBL/GenBank/DDBJ whole genome shotgun (WGS) entry which is preliminary data.</text>
</comment>
<protein>
    <submittedName>
        <fullName evidence="4">Uncharacterized protein</fullName>
    </submittedName>
</protein>
<dbReference type="InterPro" id="IPR000409">
    <property type="entry name" value="BEACH_dom"/>
</dbReference>
<dbReference type="OrthoDB" id="26681at2759"/>
<dbReference type="InterPro" id="IPR036372">
    <property type="entry name" value="BEACH_dom_sf"/>
</dbReference>
<feature type="domain" description="BEACH-type PH" evidence="3">
    <location>
        <begin position="171"/>
        <end position="311"/>
    </location>
</feature>
<dbReference type="AlphaFoldDB" id="A0A9W7FSY4"/>
<dbReference type="InterPro" id="IPR036322">
    <property type="entry name" value="WD40_repeat_dom_sf"/>
</dbReference>
<dbReference type="SUPFAM" id="SSF50978">
    <property type="entry name" value="WD40 repeat-like"/>
    <property type="match status" value="1"/>
</dbReference>
<evidence type="ECO:0000259" key="3">
    <source>
        <dbReference type="PROSITE" id="PS51783"/>
    </source>
</evidence>
<accession>A0A9W7FSY4</accession>
<dbReference type="SMART" id="SM00320">
    <property type="entry name" value="WD40"/>
    <property type="match status" value="5"/>
</dbReference>
<dbReference type="InterPro" id="IPR001680">
    <property type="entry name" value="WD40_rpt"/>
</dbReference>